<evidence type="ECO:0000256" key="2">
    <source>
        <dbReference type="ARBA" id="ARBA00022679"/>
    </source>
</evidence>
<dbReference type="Gene3D" id="3.90.1200.10">
    <property type="match status" value="1"/>
</dbReference>
<keyword evidence="1" id="KW-0028">Amino-acid biosynthesis</keyword>
<dbReference type="InterPro" id="IPR005280">
    <property type="entry name" value="Homoserine_kinase_II"/>
</dbReference>
<dbReference type="InterPro" id="IPR011009">
    <property type="entry name" value="Kinase-like_dom_sf"/>
</dbReference>
<sequence length="316" mass="35604">VAVVTELPTTVVADVVGQYDIGSLDKYWPADDGVENTNYFLRTSRGLEYVLTVVESSTHHNDLMIRVLDLAHRNDLPVAPVMASKTGAREIYRLNKPMLLAPRLPGRHIDQPNENQCGAVGKFLAMFHLSTSELGLEAHEYPRNLTWLNHHAALSREIQHPTYQRQLEEALDGITIGLERPEIEELPTGIVHGDLFRDNALFNEGELSGVVDFHHTSHHYWIYDVAVAINDWCTTEQQQLDEHRAAALVRGYQTIRPFDDAETACYPAFGLYSAVAFWLSRLVAVSADTGSHSRPPKDPDEFRRIAAQHLRGFSLF</sequence>
<dbReference type="Pfam" id="PF01636">
    <property type="entry name" value="APH"/>
    <property type="match status" value="1"/>
</dbReference>
<dbReference type="AlphaFoldDB" id="A0A381RZL9"/>
<keyword evidence="3" id="KW-0791">Threonine biosynthesis</keyword>
<name>A0A381RZL9_9ZZZZ</name>
<evidence type="ECO:0000313" key="9">
    <source>
        <dbReference type="EMBL" id="SUZ96614.1"/>
    </source>
</evidence>
<dbReference type="PANTHER" id="PTHR21064">
    <property type="entry name" value="AMINOGLYCOSIDE PHOSPHOTRANSFERASE DOMAIN-CONTAINING PROTEIN-RELATED"/>
    <property type="match status" value="1"/>
</dbReference>
<keyword evidence="4" id="KW-0547">Nucleotide-binding</keyword>
<keyword evidence="6" id="KW-0067">ATP-binding</keyword>
<evidence type="ECO:0000256" key="5">
    <source>
        <dbReference type="ARBA" id="ARBA00022777"/>
    </source>
</evidence>
<proteinExistence type="inferred from homology"/>
<dbReference type="InterPro" id="IPR002575">
    <property type="entry name" value="Aminoglycoside_PTrfase"/>
</dbReference>
<keyword evidence="2" id="KW-0808">Transferase</keyword>
<protein>
    <recommendedName>
        <fullName evidence="8">Aminoglycoside phosphotransferase domain-containing protein</fullName>
    </recommendedName>
</protein>
<evidence type="ECO:0000259" key="8">
    <source>
        <dbReference type="Pfam" id="PF01636"/>
    </source>
</evidence>
<organism evidence="9">
    <name type="scientific">marine metagenome</name>
    <dbReference type="NCBI Taxonomy" id="408172"/>
    <lineage>
        <taxon>unclassified sequences</taxon>
        <taxon>metagenomes</taxon>
        <taxon>ecological metagenomes</taxon>
    </lineage>
</organism>
<feature type="non-terminal residue" evidence="9">
    <location>
        <position position="1"/>
    </location>
</feature>
<dbReference type="HAMAP" id="MF_00301">
    <property type="entry name" value="Homoser_kinase_2"/>
    <property type="match status" value="1"/>
</dbReference>
<reference evidence="9" key="1">
    <citation type="submission" date="2018-05" db="EMBL/GenBank/DDBJ databases">
        <authorList>
            <person name="Lanie J.A."/>
            <person name="Ng W.-L."/>
            <person name="Kazmierczak K.M."/>
            <person name="Andrzejewski T.M."/>
            <person name="Davidsen T.M."/>
            <person name="Wayne K.J."/>
            <person name="Tettelin H."/>
            <person name="Glass J.I."/>
            <person name="Rusch D."/>
            <person name="Podicherti R."/>
            <person name="Tsui H.-C.T."/>
            <person name="Winkler M.E."/>
        </authorList>
    </citation>
    <scope>NUCLEOTIDE SEQUENCE</scope>
</reference>
<dbReference type="Gene3D" id="3.30.200.20">
    <property type="entry name" value="Phosphorylase Kinase, domain 1"/>
    <property type="match status" value="1"/>
</dbReference>
<dbReference type="InterPro" id="IPR050249">
    <property type="entry name" value="Pseudomonas-type_ThrB"/>
</dbReference>
<dbReference type="CDD" id="cd05153">
    <property type="entry name" value="HomoserineK_II"/>
    <property type="match status" value="1"/>
</dbReference>
<dbReference type="GO" id="GO:0005524">
    <property type="term" value="F:ATP binding"/>
    <property type="evidence" value="ECO:0007669"/>
    <property type="project" value="UniProtKB-KW"/>
</dbReference>
<comment type="similarity">
    <text evidence="7">Belongs to the pseudomonas-type ThrB family.</text>
</comment>
<dbReference type="GO" id="GO:0009088">
    <property type="term" value="P:threonine biosynthetic process"/>
    <property type="evidence" value="ECO:0007669"/>
    <property type="project" value="UniProtKB-KW"/>
</dbReference>
<accession>A0A381RZL9</accession>
<dbReference type="GO" id="GO:0004413">
    <property type="term" value="F:homoserine kinase activity"/>
    <property type="evidence" value="ECO:0007669"/>
    <property type="project" value="InterPro"/>
</dbReference>
<evidence type="ECO:0000256" key="7">
    <source>
        <dbReference type="ARBA" id="ARBA00038240"/>
    </source>
</evidence>
<dbReference type="EMBL" id="UINC01002431">
    <property type="protein sequence ID" value="SUZ96614.1"/>
    <property type="molecule type" value="Genomic_DNA"/>
</dbReference>
<feature type="domain" description="Aminoglycoside phosphotransferase" evidence="8">
    <location>
        <begin position="30"/>
        <end position="258"/>
    </location>
</feature>
<keyword evidence="5" id="KW-0418">Kinase</keyword>
<evidence type="ECO:0000256" key="4">
    <source>
        <dbReference type="ARBA" id="ARBA00022741"/>
    </source>
</evidence>
<dbReference type="PANTHER" id="PTHR21064:SF6">
    <property type="entry name" value="AMINOGLYCOSIDE PHOSPHOTRANSFERASE DOMAIN-CONTAINING PROTEIN"/>
    <property type="match status" value="1"/>
</dbReference>
<evidence type="ECO:0000256" key="6">
    <source>
        <dbReference type="ARBA" id="ARBA00022840"/>
    </source>
</evidence>
<gene>
    <name evidence="9" type="ORF">METZ01_LOCUS49468</name>
</gene>
<evidence type="ECO:0000256" key="1">
    <source>
        <dbReference type="ARBA" id="ARBA00022605"/>
    </source>
</evidence>
<evidence type="ECO:0000256" key="3">
    <source>
        <dbReference type="ARBA" id="ARBA00022697"/>
    </source>
</evidence>
<dbReference type="SUPFAM" id="SSF56112">
    <property type="entry name" value="Protein kinase-like (PK-like)"/>
    <property type="match status" value="1"/>
</dbReference>